<dbReference type="Pfam" id="PF13564">
    <property type="entry name" value="DoxX_2"/>
    <property type="match status" value="1"/>
</dbReference>
<keyword evidence="3 5" id="KW-1133">Transmembrane helix</keyword>
<keyword evidence="7" id="KW-1185">Reference proteome</keyword>
<feature type="transmembrane region" description="Helical" evidence="5">
    <location>
        <begin position="96"/>
        <end position="113"/>
    </location>
</feature>
<keyword evidence="4 5" id="KW-0472">Membrane</keyword>
<feature type="transmembrane region" description="Helical" evidence="5">
    <location>
        <begin position="45"/>
        <end position="64"/>
    </location>
</feature>
<evidence type="ECO:0000256" key="2">
    <source>
        <dbReference type="ARBA" id="ARBA00022692"/>
    </source>
</evidence>
<evidence type="ECO:0000256" key="3">
    <source>
        <dbReference type="ARBA" id="ARBA00022989"/>
    </source>
</evidence>
<dbReference type="PATRIC" id="fig|1195763.3.peg.3384"/>
<dbReference type="GO" id="GO:0016020">
    <property type="term" value="C:membrane"/>
    <property type="evidence" value="ECO:0007669"/>
    <property type="project" value="UniProtKB-SubCell"/>
</dbReference>
<dbReference type="RefSeq" id="WP_047879861.1">
    <property type="nucleotide sequence ID" value="NZ_LDOT01000023.1"/>
</dbReference>
<accession>A0A0J1GWV2</accession>
<dbReference type="AlphaFoldDB" id="A0A0J1GWV2"/>
<evidence type="ECO:0000256" key="1">
    <source>
        <dbReference type="ARBA" id="ARBA00004141"/>
    </source>
</evidence>
<dbReference type="OrthoDB" id="5879006at2"/>
<evidence type="ECO:0000256" key="4">
    <source>
        <dbReference type="ARBA" id="ARBA00023136"/>
    </source>
</evidence>
<comment type="caution">
    <text evidence="6">The sequence shown here is derived from an EMBL/GenBank/DDBJ whole genome shotgun (WGS) entry which is preliminary data.</text>
</comment>
<evidence type="ECO:0000313" key="6">
    <source>
        <dbReference type="EMBL" id="KLV04091.1"/>
    </source>
</evidence>
<name>A0A0J1GWV2_9GAMM</name>
<feature type="transmembrane region" description="Helical" evidence="5">
    <location>
        <begin position="70"/>
        <end position="89"/>
    </location>
</feature>
<protein>
    <submittedName>
        <fullName evidence="6">Membrane protein</fullName>
    </submittedName>
</protein>
<sequence>MYPVFKILLSAFFLFASSIKLLGWQKYIFQTQLAFFHKYGLNRRHMFAVGVIECASAVALWLPIKYVPFLGAGALALTSIGAMFFHFRFDRFQDAIPSIVTLVISILVGQHLFDVTWLS</sequence>
<keyword evidence="2 5" id="KW-0812">Transmembrane</keyword>
<evidence type="ECO:0000256" key="5">
    <source>
        <dbReference type="SAM" id="Phobius"/>
    </source>
</evidence>
<dbReference type="InterPro" id="IPR032808">
    <property type="entry name" value="DoxX"/>
</dbReference>
<dbReference type="Proteomes" id="UP000036097">
    <property type="component" value="Unassembled WGS sequence"/>
</dbReference>
<organism evidence="6 7">
    <name type="scientific">Photobacterium aquae</name>
    <dbReference type="NCBI Taxonomy" id="1195763"/>
    <lineage>
        <taxon>Bacteria</taxon>
        <taxon>Pseudomonadati</taxon>
        <taxon>Pseudomonadota</taxon>
        <taxon>Gammaproteobacteria</taxon>
        <taxon>Vibrionales</taxon>
        <taxon>Vibrionaceae</taxon>
        <taxon>Photobacterium</taxon>
    </lineage>
</organism>
<evidence type="ECO:0000313" key="7">
    <source>
        <dbReference type="Proteomes" id="UP000036097"/>
    </source>
</evidence>
<proteinExistence type="predicted"/>
<feature type="transmembrane region" description="Helical" evidence="5">
    <location>
        <begin position="6"/>
        <end position="24"/>
    </location>
</feature>
<dbReference type="EMBL" id="LDOT01000023">
    <property type="protein sequence ID" value="KLV04091.1"/>
    <property type="molecule type" value="Genomic_DNA"/>
</dbReference>
<reference evidence="6 7" key="1">
    <citation type="submission" date="2015-05" db="EMBL/GenBank/DDBJ databases">
        <title>Photobacterium galathea sp. nov.</title>
        <authorList>
            <person name="Machado H."/>
            <person name="Gram L."/>
        </authorList>
    </citation>
    <scope>NUCLEOTIDE SEQUENCE [LARGE SCALE GENOMIC DNA]</scope>
    <source>
        <strain evidence="6 7">CGMCC 1.12159</strain>
    </source>
</reference>
<comment type="subcellular location">
    <subcellularLocation>
        <location evidence="1">Membrane</location>
        <topology evidence="1">Multi-pass membrane protein</topology>
    </subcellularLocation>
</comment>
<gene>
    <name evidence="6" type="ORF">ABT56_15880</name>
</gene>